<accession>A0AAV5VE79</accession>
<gene>
    <name evidence="4" type="ORF">PFISCL1PPCAC_8339</name>
</gene>
<feature type="non-terminal residue" evidence="4">
    <location>
        <position position="1"/>
    </location>
</feature>
<dbReference type="InterPro" id="IPR036259">
    <property type="entry name" value="MFS_trans_sf"/>
</dbReference>
<organism evidence="4 5">
    <name type="scientific">Pristionchus fissidentatus</name>
    <dbReference type="NCBI Taxonomy" id="1538716"/>
    <lineage>
        <taxon>Eukaryota</taxon>
        <taxon>Metazoa</taxon>
        <taxon>Ecdysozoa</taxon>
        <taxon>Nematoda</taxon>
        <taxon>Chromadorea</taxon>
        <taxon>Rhabditida</taxon>
        <taxon>Rhabditina</taxon>
        <taxon>Diplogasteromorpha</taxon>
        <taxon>Diplogasteroidea</taxon>
        <taxon>Neodiplogasteridae</taxon>
        <taxon>Pristionchus</taxon>
    </lineage>
</organism>
<evidence type="ECO:0000256" key="2">
    <source>
        <dbReference type="SAM" id="Phobius"/>
    </source>
</evidence>
<dbReference type="PROSITE" id="PS50850">
    <property type="entry name" value="MFS"/>
    <property type="match status" value="1"/>
</dbReference>
<dbReference type="Gene3D" id="1.20.1250.20">
    <property type="entry name" value="MFS general substrate transporter like domains"/>
    <property type="match status" value="1"/>
</dbReference>
<feature type="transmembrane region" description="Helical" evidence="2">
    <location>
        <begin position="144"/>
        <end position="163"/>
    </location>
</feature>
<dbReference type="SUPFAM" id="SSF103473">
    <property type="entry name" value="MFS general substrate transporter"/>
    <property type="match status" value="1"/>
</dbReference>
<dbReference type="AlphaFoldDB" id="A0AAV5VE79"/>
<dbReference type="GO" id="GO:0022857">
    <property type="term" value="F:transmembrane transporter activity"/>
    <property type="evidence" value="ECO:0007669"/>
    <property type="project" value="InterPro"/>
</dbReference>
<dbReference type="PANTHER" id="PTHR45757">
    <property type="entry name" value="PROTEIN CBG23364-RELATED"/>
    <property type="match status" value="1"/>
</dbReference>
<keyword evidence="5" id="KW-1185">Reference proteome</keyword>
<feature type="transmembrane region" description="Helical" evidence="2">
    <location>
        <begin position="110"/>
        <end position="132"/>
    </location>
</feature>
<protein>
    <recommendedName>
        <fullName evidence="3">Major facilitator superfamily (MFS) profile domain-containing protein</fullName>
    </recommendedName>
</protein>
<evidence type="ECO:0000313" key="5">
    <source>
        <dbReference type="Proteomes" id="UP001432322"/>
    </source>
</evidence>
<feature type="transmembrane region" description="Helical" evidence="2">
    <location>
        <begin position="9"/>
        <end position="33"/>
    </location>
</feature>
<feature type="non-terminal residue" evidence="4">
    <location>
        <position position="200"/>
    </location>
</feature>
<dbReference type="PANTHER" id="PTHR45757:SF23">
    <property type="entry name" value="MAJOR FACILITATOR SUPERFAMILY (MFS) PROFILE DOMAIN-CONTAINING PROTEIN"/>
    <property type="match status" value="1"/>
</dbReference>
<dbReference type="Pfam" id="PF07690">
    <property type="entry name" value="MFS_1"/>
    <property type="match status" value="1"/>
</dbReference>
<feature type="domain" description="Major facilitator superfamily (MFS) profile" evidence="3">
    <location>
        <begin position="16"/>
        <end position="200"/>
    </location>
</feature>
<keyword evidence="2" id="KW-0472">Membrane</keyword>
<evidence type="ECO:0000256" key="1">
    <source>
        <dbReference type="ARBA" id="ARBA00004141"/>
    </source>
</evidence>
<name>A0AAV5VE79_9BILA</name>
<dbReference type="GO" id="GO:0016020">
    <property type="term" value="C:membrane"/>
    <property type="evidence" value="ECO:0007669"/>
    <property type="project" value="UniProtKB-SubCell"/>
</dbReference>
<dbReference type="Proteomes" id="UP001432322">
    <property type="component" value="Unassembled WGS sequence"/>
</dbReference>
<evidence type="ECO:0000259" key="3">
    <source>
        <dbReference type="PROSITE" id="PS50850"/>
    </source>
</evidence>
<dbReference type="EMBL" id="BTSY01000002">
    <property type="protein sequence ID" value="GMT17042.1"/>
    <property type="molecule type" value="Genomic_DNA"/>
</dbReference>
<keyword evidence="2" id="KW-1133">Transmembrane helix</keyword>
<sequence>PELWTRTRFLILILVLLCLTSIWSNILSFNFAVICMSPTPNGTNIDRFVFSEYESTLLTSIVAIAALLANFPIVHVVSTMGIRRVFAFFGLLSGVATLAIPTAIRSDLNWLLLCRFLQGLSFAAVFPVVGAFANTWTYYKQTGFFISVLVSYVQLSPALTMPVSGALCTHVGWPFVFYAHGSTSLVLFTIYALFYRNSPS</sequence>
<keyword evidence="2" id="KW-0812">Transmembrane</keyword>
<comment type="caution">
    <text evidence="4">The sequence shown here is derived from an EMBL/GenBank/DDBJ whole genome shotgun (WGS) entry which is preliminary data.</text>
</comment>
<feature type="transmembrane region" description="Helical" evidence="2">
    <location>
        <begin position="85"/>
        <end position="104"/>
    </location>
</feature>
<reference evidence="4" key="1">
    <citation type="submission" date="2023-10" db="EMBL/GenBank/DDBJ databases">
        <title>Genome assembly of Pristionchus species.</title>
        <authorList>
            <person name="Yoshida K."/>
            <person name="Sommer R.J."/>
        </authorList>
    </citation>
    <scope>NUCLEOTIDE SEQUENCE</scope>
    <source>
        <strain evidence="4">RS5133</strain>
    </source>
</reference>
<comment type="subcellular location">
    <subcellularLocation>
        <location evidence="1">Membrane</location>
        <topology evidence="1">Multi-pass membrane protein</topology>
    </subcellularLocation>
</comment>
<dbReference type="InterPro" id="IPR020846">
    <property type="entry name" value="MFS_dom"/>
</dbReference>
<dbReference type="InterPro" id="IPR011701">
    <property type="entry name" value="MFS"/>
</dbReference>
<evidence type="ECO:0000313" key="4">
    <source>
        <dbReference type="EMBL" id="GMT17042.1"/>
    </source>
</evidence>
<proteinExistence type="predicted"/>
<feature type="transmembrane region" description="Helical" evidence="2">
    <location>
        <begin position="175"/>
        <end position="194"/>
    </location>
</feature>
<feature type="transmembrane region" description="Helical" evidence="2">
    <location>
        <begin position="53"/>
        <end position="73"/>
    </location>
</feature>